<dbReference type="SUPFAM" id="SSF55797">
    <property type="entry name" value="PR-1-like"/>
    <property type="match status" value="1"/>
</dbReference>
<proteinExistence type="evidence at transcript level"/>
<dbReference type="InterPro" id="IPR035940">
    <property type="entry name" value="CAP_sf"/>
</dbReference>
<dbReference type="AlphaFoldDB" id="F1L974"/>
<dbReference type="PRINTS" id="PR00837">
    <property type="entry name" value="V5TPXLIKE"/>
</dbReference>
<dbReference type="SMART" id="SM00198">
    <property type="entry name" value="SCP"/>
    <property type="match status" value="1"/>
</dbReference>
<dbReference type="CDD" id="cd05380">
    <property type="entry name" value="CAP_euk"/>
    <property type="match status" value="1"/>
</dbReference>
<protein>
    <submittedName>
        <fullName evidence="3">Ancylostoma secreted protein</fullName>
    </submittedName>
</protein>
<feature type="chain" id="PRO_5003265482" evidence="1">
    <location>
        <begin position="17"/>
        <end position="244"/>
    </location>
</feature>
<reference evidence="3" key="1">
    <citation type="journal article" date="2011" name="Genome Res.">
        <title>Deep small RNA sequencing from the nematode Ascaris reveals conservation, functional diversification, and novel developmental profiles.</title>
        <authorList>
            <person name="Wang J."/>
            <person name="Czech B."/>
            <person name="Crunk A."/>
            <person name="Wallace A."/>
            <person name="Mitreva M."/>
            <person name="Hannon G.J."/>
            <person name="Davis R.E."/>
        </authorList>
    </citation>
    <scope>NUCLEOTIDE SEQUENCE</scope>
</reference>
<evidence type="ECO:0000256" key="1">
    <source>
        <dbReference type="SAM" id="SignalP"/>
    </source>
</evidence>
<dbReference type="PANTHER" id="PTHR10334">
    <property type="entry name" value="CYSTEINE-RICH SECRETORY PROTEIN-RELATED"/>
    <property type="match status" value="1"/>
</dbReference>
<evidence type="ECO:0000259" key="2">
    <source>
        <dbReference type="SMART" id="SM00198"/>
    </source>
</evidence>
<dbReference type="Gene3D" id="3.40.33.10">
    <property type="entry name" value="CAP"/>
    <property type="match status" value="1"/>
</dbReference>
<name>F1L974_ASCSU</name>
<dbReference type="InterPro" id="IPR001283">
    <property type="entry name" value="CRISP-related"/>
</dbReference>
<keyword evidence="1" id="KW-0732">Signal</keyword>
<evidence type="ECO:0000313" key="3">
    <source>
        <dbReference type="EMBL" id="ADY46678.1"/>
    </source>
</evidence>
<dbReference type="Pfam" id="PF00188">
    <property type="entry name" value="CAP"/>
    <property type="match status" value="1"/>
</dbReference>
<feature type="signal peptide" evidence="1">
    <location>
        <begin position="1"/>
        <end position="16"/>
    </location>
</feature>
<feature type="domain" description="SCP" evidence="2">
    <location>
        <begin position="25"/>
        <end position="210"/>
    </location>
</feature>
<organism evidence="3">
    <name type="scientific">Ascaris suum</name>
    <name type="common">Pig roundworm</name>
    <name type="synonym">Ascaris lumbricoides</name>
    <dbReference type="NCBI Taxonomy" id="6253"/>
    <lineage>
        <taxon>Eukaryota</taxon>
        <taxon>Metazoa</taxon>
        <taxon>Ecdysozoa</taxon>
        <taxon>Nematoda</taxon>
        <taxon>Chromadorea</taxon>
        <taxon>Rhabditida</taxon>
        <taxon>Spirurina</taxon>
        <taxon>Ascaridomorpha</taxon>
        <taxon>Ascaridoidea</taxon>
        <taxon>Ascarididae</taxon>
        <taxon>Ascaris</taxon>
    </lineage>
</organism>
<dbReference type="InterPro" id="IPR014044">
    <property type="entry name" value="CAP_dom"/>
</dbReference>
<dbReference type="EMBL" id="JI174354">
    <property type="protein sequence ID" value="ADY46678.1"/>
    <property type="molecule type" value="mRNA"/>
</dbReference>
<accession>F1L974</accession>
<sequence>MYFLEISLLVSFGVGAQQDYCASANTKAKIVDEHNKLRSMLALGSVRGSDGQFFSSGSNIYKLKWDYQLEALANQDVAHCKLLSHRGPELGVNSGASYAPHLEPHIHIISFISDEKNRALRAKWRDRRIGLHAVALIKEWWEAGEQLDLWTSNYTFNVAMLGEEVPRFTQMAWGLTTSVGCGMAAPCNEANVRETVFIICYYWPSGNHIGSKIYQAGPPCKFDSDCTTYPNSTCSVKEGLCVSP</sequence>